<keyword evidence="2" id="KW-1185">Reference proteome</keyword>
<name>A0A371G5I9_MUCPR</name>
<evidence type="ECO:0008006" key="3">
    <source>
        <dbReference type="Google" id="ProtNLM"/>
    </source>
</evidence>
<dbReference type="EMBL" id="QJKJ01006688">
    <property type="protein sequence ID" value="RDX85839.1"/>
    <property type="molecule type" value="Genomic_DNA"/>
</dbReference>
<comment type="caution">
    <text evidence="1">The sequence shown here is derived from an EMBL/GenBank/DDBJ whole genome shotgun (WGS) entry which is preliminary data.</text>
</comment>
<dbReference type="AlphaFoldDB" id="A0A371G5I9"/>
<evidence type="ECO:0000313" key="1">
    <source>
        <dbReference type="EMBL" id="RDX85839.1"/>
    </source>
</evidence>
<protein>
    <recommendedName>
        <fullName evidence="3">Copia protein</fullName>
    </recommendedName>
</protein>
<evidence type="ECO:0000313" key="2">
    <source>
        <dbReference type="Proteomes" id="UP000257109"/>
    </source>
</evidence>
<gene>
    <name evidence="1" type="ORF">CR513_32920</name>
</gene>
<dbReference type="OrthoDB" id="1414623at2759"/>
<reference evidence="1" key="1">
    <citation type="submission" date="2018-05" db="EMBL/GenBank/DDBJ databases">
        <title>Draft genome of Mucuna pruriens seed.</title>
        <authorList>
            <person name="Nnadi N.E."/>
            <person name="Vos R."/>
            <person name="Hasami M.H."/>
            <person name="Devisetty U.K."/>
            <person name="Aguiy J.C."/>
        </authorList>
    </citation>
    <scope>NUCLEOTIDE SEQUENCE [LARGE SCALE GENOMIC DNA]</scope>
    <source>
        <strain evidence="1">JCA_2017</strain>
    </source>
</reference>
<feature type="non-terminal residue" evidence="1">
    <location>
        <position position="1"/>
    </location>
</feature>
<dbReference type="Proteomes" id="UP000257109">
    <property type="component" value="Unassembled WGS sequence"/>
</dbReference>
<organism evidence="1 2">
    <name type="scientific">Mucuna pruriens</name>
    <name type="common">Velvet bean</name>
    <name type="synonym">Dolichos pruriens</name>
    <dbReference type="NCBI Taxonomy" id="157652"/>
    <lineage>
        <taxon>Eukaryota</taxon>
        <taxon>Viridiplantae</taxon>
        <taxon>Streptophyta</taxon>
        <taxon>Embryophyta</taxon>
        <taxon>Tracheophyta</taxon>
        <taxon>Spermatophyta</taxon>
        <taxon>Magnoliopsida</taxon>
        <taxon>eudicotyledons</taxon>
        <taxon>Gunneridae</taxon>
        <taxon>Pentapetalae</taxon>
        <taxon>rosids</taxon>
        <taxon>fabids</taxon>
        <taxon>Fabales</taxon>
        <taxon>Fabaceae</taxon>
        <taxon>Papilionoideae</taxon>
        <taxon>50 kb inversion clade</taxon>
        <taxon>NPAAA clade</taxon>
        <taxon>indigoferoid/millettioid clade</taxon>
        <taxon>Phaseoleae</taxon>
        <taxon>Mucuna</taxon>
    </lineage>
</organism>
<proteinExistence type="predicted"/>
<sequence>MVNDIERPLKIYCDNNSIIFYSNNNKRVIQSQRTSFILTNPLTKRIIPKVFQKHIAYMCVVP</sequence>
<accession>A0A371G5I9</accession>